<dbReference type="Pfam" id="PF09851">
    <property type="entry name" value="SHOCT"/>
    <property type="match status" value="1"/>
</dbReference>
<dbReference type="AlphaFoldDB" id="A0AAE3IBH4"/>
<sequence>MSSNDQTFVTVLILVAAVLLVPFFAMALLMPAVGMWGSSHMGDAWMWGGAGWLWGLVWLLVLAGVAGLVALLFRSARQSDTANDDGALEELRIAYARGEISDEEFEKRRERLRRE</sequence>
<evidence type="ECO:0000313" key="4">
    <source>
        <dbReference type="EMBL" id="MCU4726158.1"/>
    </source>
</evidence>
<keyword evidence="1" id="KW-0472">Membrane</keyword>
<dbReference type="EMBL" id="JAOPKD010000002">
    <property type="protein sequence ID" value="MCU4726158.1"/>
    <property type="molecule type" value="Genomic_DNA"/>
</dbReference>
<protein>
    <submittedName>
        <fullName evidence="4">SHOCT domain-containing protein</fullName>
    </submittedName>
</protein>
<accession>A0AAE3IBH4</accession>
<evidence type="ECO:0000313" key="6">
    <source>
        <dbReference type="Proteomes" id="UP001209746"/>
    </source>
</evidence>
<evidence type="ECO:0000313" key="5">
    <source>
        <dbReference type="Proteomes" id="UP001208186"/>
    </source>
</evidence>
<feature type="domain" description="SHOCT" evidence="2">
    <location>
        <begin position="87"/>
        <end position="112"/>
    </location>
</feature>
<comment type="caution">
    <text evidence="4">The sequence shown here is derived from an EMBL/GenBank/DDBJ whole genome shotgun (WGS) entry which is preliminary data.</text>
</comment>
<evidence type="ECO:0000259" key="2">
    <source>
        <dbReference type="Pfam" id="PF09851"/>
    </source>
</evidence>
<name>A0AAE3IBH4_9EURY</name>
<reference evidence="4" key="1">
    <citation type="submission" date="2023-02" db="EMBL/GenBank/DDBJ databases">
        <title>Enrichment on poylsaccharides allowed isolation of novel metabolic and taxonomic groups of Haloarchaea.</title>
        <authorList>
            <person name="Sorokin D.Y."/>
            <person name="Elcheninov A.G."/>
            <person name="Khizhniak T.V."/>
            <person name="Kolganova T.V."/>
            <person name="Kublanov I.V."/>
        </authorList>
    </citation>
    <scope>NUCLEOTIDE SEQUENCE</scope>
    <source>
        <strain evidence="3 5">HArc-curdl5-1</strain>
        <strain evidence="4">HArc-curdl7</strain>
    </source>
</reference>
<dbReference type="RefSeq" id="WP_315907994.1">
    <property type="nucleotide sequence ID" value="NZ_JAOPKC010000002.1"/>
</dbReference>
<evidence type="ECO:0000256" key="1">
    <source>
        <dbReference type="SAM" id="Phobius"/>
    </source>
</evidence>
<dbReference type="EMBL" id="JAOPKC010000002">
    <property type="protein sequence ID" value="MCU4717231.1"/>
    <property type="molecule type" value="Genomic_DNA"/>
</dbReference>
<dbReference type="InterPro" id="IPR018649">
    <property type="entry name" value="SHOCT"/>
</dbReference>
<evidence type="ECO:0000313" key="3">
    <source>
        <dbReference type="EMBL" id="MCU4717231.1"/>
    </source>
</evidence>
<dbReference type="Proteomes" id="UP001208186">
    <property type="component" value="Unassembled WGS sequence"/>
</dbReference>
<dbReference type="Proteomes" id="UP001209746">
    <property type="component" value="Unassembled WGS sequence"/>
</dbReference>
<keyword evidence="5" id="KW-1185">Reference proteome</keyword>
<organism evidence="4 6">
    <name type="scientific">Halapricum hydrolyticum</name>
    <dbReference type="NCBI Taxonomy" id="2979991"/>
    <lineage>
        <taxon>Archaea</taxon>
        <taxon>Methanobacteriati</taxon>
        <taxon>Methanobacteriota</taxon>
        <taxon>Stenosarchaea group</taxon>
        <taxon>Halobacteria</taxon>
        <taxon>Halobacteriales</taxon>
        <taxon>Haloarculaceae</taxon>
        <taxon>Halapricum</taxon>
    </lineage>
</organism>
<feature type="transmembrane region" description="Helical" evidence="1">
    <location>
        <begin position="52"/>
        <end position="73"/>
    </location>
</feature>
<feature type="transmembrane region" description="Helical" evidence="1">
    <location>
        <begin position="7"/>
        <end position="32"/>
    </location>
</feature>
<keyword evidence="1" id="KW-1133">Transmembrane helix</keyword>
<gene>
    <name evidence="4" type="ORF">OB914_04110</name>
    <name evidence="3" type="ORF">OB916_04035</name>
</gene>
<keyword evidence="1" id="KW-0812">Transmembrane</keyword>
<proteinExistence type="predicted"/>